<protein>
    <submittedName>
        <fullName evidence="1">Uncharacterized protein</fullName>
    </submittedName>
</protein>
<evidence type="ECO:0000313" key="2">
    <source>
        <dbReference type="Proteomes" id="UP001585080"/>
    </source>
</evidence>
<evidence type="ECO:0000313" key="1">
    <source>
        <dbReference type="EMBL" id="MFB8777392.1"/>
    </source>
</evidence>
<comment type="caution">
    <text evidence="1">The sequence shown here is derived from an EMBL/GenBank/DDBJ whole genome shotgun (WGS) entry which is preliminary data.</text>
</comment>
<gene>
    <name evidence="1" type="ORF">VSS16_32540</name>
</gene>
<dbReference type="EMBL" id="JAYMRP010000044">
    <property type="protein sequence ID" value="MFB8777392.1"/>
    <property type="molecule type" value="Genomic_DNA"/>
</dbReference>
<dbReference type="RefSeq" id="WP_376735860.1">
    <property type="nucleotide sequence ID" value="NZ_JAYMRP010000044.1"/>
</dbReference>
<keyword evidence="2" id="KW-1185">Reference proteome</keyword>
<reference evidence="1 2" key="1">
    <citation type="submission" date="2024-01" db="EMBL/GenBank/DDBJ databases">
        <title>Genome mining of biosynthetic gene clusters to explore secondary metabolites of Streptomyces sp.</title>
        <authorList>
            <person name="Baig A."/>
            <person name="Ajitkumar Shintre N."/>
            <person name="Kumar H."/>
            <person name="Anbarasu A."/>
            <person name="Ramaiah S."/>
        </authorList>
    </citation>
    <scope>NUCLEOTIDE SEQUENCE [LARGE SCALE GENOMIC DNA]</scope>
    <source>
        <strain evidence="1 2">A57</strain>
    </source>
</reference>
<organism evidence="1 2">
    <name type="scientific">Streptomyces broussonetiae</name>
    <dbReference type="NCBI Taxonomy" id="2686304"/>
    <lineage>
        <taxon>Bacteria</taxon>
        <taxon>Bacillati</taxon>
        <taxon>Actinomycetota</taxon>
        <taxon>Actinomycetes</taxon>
        <taxon>Kitasatosporales</taxon>
        <taxon>Streptomycetaceae</taxon>
        <taxon>Streptomyces</taxon>
    </lineage>
</organism>
<proteinExistence type="predicted"/>
<name>A0ABV5EKM7_9ACTN</name>
<accession>A0ABV5EKM7</accession>
<dbReference type="Proteomes" id="UP001585080">
    <property type="component" value="Unassembled WGS sequence"/>
</dbReference>
<sequence>MGDDENLGRFLRRGATGFFQPENGPLPDTDLRAFRTASVVQGLE</sequence>